<keyword evidence="1" id="KW-1185">Reference proteome</keyword>
<accession>A0A915JAE1</accession>
<dbReference type="WBParaSite" id="nRc.2.0.1.t23449-RA">
    <property type="protein sequence ID" value="nRc.2.0.1.t23449-RA"/>
    <property type="gene ID" value="nRc.2.0.1.g23449"/>
</dbReference>
<protein>
    <submittedName>
        <fullName evidence="2">Uncharacterized protein</fullName>
    </submittedName>
</protein>
<evidence type="ECO:0000313" key="1">
    <source>
        <dbReference type="Proteomes" id="UP000887565"/>
    </source>
</evidence>
<sequence>METVKKAIQEFSTTGNSMDAVTVHKKNYPGRKQAYFQDFLMGGAVLRLLAAMGELRFSGPKLFSIIIRHHAIFR</sequence>
<name>A0A915JAE1_ROMCU</name>
<dbReference type="AlphaFoldDB" id="A0A915JAE1"/>
<evidence type="ECO:0000313" key="2">
    <source>
        <dbReference type="WBParaSite" id="nRc.2.0.1.t23449-RA"/>
    </source>
</evidence>
<organism evidence="1 2">
    <name type="scientific">Romanomermis culicivorax</name>
    <name type="common">Nematode worm</name>
    <dbReference type="NCBI Taxonomy" id="13658"/>
    <lineage>
        <taxon>Eukaryota</taxon>
        <taxon>Metazoa</taxon>
        <taxon>Ecdysozoa</taxon>
        <taxon>Nematoda</taxon>
        <taxon>Enoplea</taxon>
        <taxon>Dorylaimia</taxon>
        <taxon>Mermithida</taxon>
        <taxon>Mermithoidea</taxon>
        <taxon>Mermithidae</taxon>
        <taxon>Romanomermis</taxon>
    </lineage>
</organism>
<proteinExistence type="predicted"/>
<reference evidence="2" key="1">
    <citation type="submission" date="2022-11" db="UniProtKB">
        <authorList>
            <consortium name="WormBaseParasite"/>
        </authorList>
    </citation>
    <scope>IDENTIFICATION</scope>
</reference>
<dbReference type="Proteomes" id="UP000887565">
    <property type="component" value="Unplaced"/>
</dbReference>